<protein>
    <submittedName>
        <fullName evidence="1">Outer membrane protein</fullName>
    </submittedName>
</protein>
<name>A0A8S5L9C8_9CAUD</name>
<sequence length="190" mass="21357">MKKIILLICLCLSCVTMNAQKWYASATTGCDTYTNLYKDLKFGKTLAPTAAIAIGRDHNPYLGTRLEVRTGNALFSDGENIRMNTPFLMSFADMTFNLTNAVCGLNNRIYDVIIFGGVGDVYNFKNNTYNMKSLNSFALRYGISCDVYVYSNDKLTLFVEPTFNVNNYLIDKKFTSDYILNLSIGVLVKL</sequence>
<proteinExistence type="predicted"/>
<accession>A0A8S5L9C8</accession>
<organism evidence="1">
    <name type="scientific">Myoviridae sp. ctPuP5</name>
    <dbReference type="NCBI Taxonomy" id="2823543"/>
    <lineage>
        <taxon>Viruses</taxon>
        <taxon>Duplodnaviria</taxon>
        <taxon>Heunggongvirae</taxon>
        <taxon>Uroviricota</taxon>
        <taxon>Caudoviricetes</taxon>
    </lineage>
</organism>
<evidence type="ECO:0000313" key="1">
    <source>
        <dbReference type="EMBL" id="DAD66502.1"/>
    </source>
</evidence>
<reference evidence="1" key="1">
    <citation type="journal article" date="2021" name="Proc. Natl. Acad. Sci. U.S.A.">
        <title>A Catalog of Tens of Thousands of Viruses from Human Metagenomes Reveals Hidden Associations with Chronic Diseases.</title>
        <authorList>
            <person name="Tisza M.J."/>
            <person name="Buck C.B."/>
        </authorList>
    </citation>
    <scope>NUCLEOTIDE SEQUENCE</scope>
    <source>
        <strain evidence="1">CtPuP5</strain>
    </source>
</reference>
<dbReference type="EMBL" id="BK014662">
    <property type="protein sequence ID" value="DAD66502.1"/>
    <property type="molecule type" value="Genomic_DNA"/>
</dbReference>